<dbReference type="EMBL" id="JACHLR010000020">
    <property type="protein sequence ID" value="MBB4860377.1"/>
    <property type="molecule type" value="Genomic_DNA"/>
</dbReference>
<dbReference type="InterPro" id="IPR000792">
    <property type="entry name" value="Tscrpt_reg_LuxR_C"/>
</dbReference>
<dbReference type="GO" id="GO:0006355">
    <property type="term" value="P:regulation of DNA-templated transcription"/>
    <property type="evidence" value="ECO:0007669"/>
    <property type="project" value="InterPro"/>
</dbReference>
<comment type="caution">
    <text evidence="2">The sequence shown here is derived from an EMBL/GenBank/DDBJ whole genome shotgun (WGS) entry which is preliminary data.</text>
</comment>
<dbReference type="GO" id="GO:0003677">
    <property type="term" value="F:DNA binding"/>
    <property type="evidence" value="ECO:0007669"/>
    <property type="project" value="UniProtKB-KW"/>
</dbReference>
<evidence type="ECO:0000313" key="3">
    <source>
        <dbReference type="Proteomes" id="UP000555448"/>
    </source>
</evidence>
<feature type="domain" description="HTH luxR-type" evidence="1">
    <location>
        <begin position="297"/>
        <end position="355"/>
    </location>
</feature>
<dbReference type="SUPFAM" id="SSF46894">
    <property type="entry name" value="C-terminal effector domain of the bipartite response regulators"/>
    <property type="match status" value="1"/>
</dbReference>
<dbReference type="SMART" id="SM00421">
    <property type="entry name" value="HTH_LUXR"/>
    <property type="match status" value="1"/>
</dbReference>
<dbReference type="Proteomes" id="UP000555448">
    <property type="component" value="Unassembled WGS sequence"/>
</dbReference>
<reference evidence="2 3" key="1">
    <citation type="submission" date="2020-08" db="EMBL/GenBank/DDBJ databases">
        <title>Functional genomics of gut bacteria from endangered species of beetles.</title>
        <authorList>
            <person name="Carlos-Shanley C."/>
        </authorList>
    </citation>
    <scope>NUCLEOTIDE SEQUENCE [LARGE SCALE GENOMIC DNA]</scope>
    <source>
        <strain evidence="2 3">S00245</strain>
    </source>
</reference>
<protein>
    <submittedName>
        <fullName evidence="2">DNA-binding CsgD family transcriptional regulator</fullName>
    </submittedName>
</protein>
<organism evidence="2 3">
    <name type="scientific">Novosphingobium chloroacetimidivorans</name>
    <dbReference type="NCBI Taxonomy" id="1428314"/>
    <lineage>
        <taxon>Bacteria</taxon>
        <taxon>Pseudomonadati</taxon>
        <taxon>Pseudomonadota</taxon>
        <taxon>Alphaproteobacteria</taxon>
        <taxon>Sphingomonadales</taxon>
        <taxon>Sphingomonadaceae</taxon>
        <taxon>Novosphingobium</taxon>
    </lineage>
</organism>
<proteinExistence type="predicted"/>
<name>A0A7W7NYN6_9SPHN</name>
<accession>A0A7W7NYN6</accession>
<dbReference type="InterPro" id="IPR036388">
    <property type="entry name" value="WH-like_DNA-bd_sf"/>
</dbReference>
<evidence type="ECO:0000259" key="1">
    <source>
        <dbReference type="SMART" id="SM00421"/>
    </source>
</evidence>
<dbReference type="Gene3D" id="1.10.10.10">
    <property type="entry name" value="Winged helix-like DNA-binding domain superfamily/Winged helix DNA-binding domain"/>
    <property type="match status" value="1"/>
</dbReference>
<keyword evidence="3" id="KW-1185">Reference proteome</keyword>
<sequence length="360" mass="40025">MNQENVSRLVDRIYDSVVAPEEHNRVLHEVLEATRSHFMLVTGFRPGEQAPIAPNFIGELSSRRLDGIADYEAGAAADDLTVAFVNANPRGGLFETDVFLDCEAHAAHPYIKWNRHYVGNAHWLAQFHAKDGAVFGASLHPSSREEPHAACDRRVFNTLFEHMSRAWTLATRPADLSSHREAVAVVNCAGHAVAMSPAAEALVDAEDGVVIHHGELLPSDRRMWTRWRDAIRCVGFERWRDDEAMLLPRRSGARSHLVSIGATPLQPGFGGYARDVLIRIVNRDAVPNDLTVRSMRLWKLTPAEARLLQVLVQNDFALRDAAERFGVTYATVRTQLASVFAKTETGGQPELMRLVTRLSG</sequence>
<dbReference type="InterPro" id="IPR016032">
    <property type="entry name" value="Sig_transdc_resp-reg_C-effctor"/>
</dbReference>
<gene>
    <name evidence="2" type="ORF">HNO88_003720</name>
</gene>
<dbReference type="RefSeq" id="WP_184249016.1">
    <property type="nucleotide sequence ID" value="NZ_JACHLR010000020.1"/>
</dbReference>
<evidence type="ECO:0000313" key="2">
    <source>
        <dbReference type="EMBL" id="MBB4860377.1"/>
    </source>
</evidence>
<keyword evidence="2" id="KW-0238">DNA-binding</keyword>
<dbReference type="AlphaFoldDB" id="A0A7W7NYN6"/>